<proteinExistence type="predicted"/>
<accession>A0A2S8GAB5</accession>
<sequence length="362" mass="41641">MHEAPYHVPFRGVPLSETPYLRLIQAASQVVFDDDYYDLIDSDDIETLRREVEHNQEALALARTHLGPNCRIHLVYEANFFADNSPNMQRLRDLARAFAIEGRLAGFEKRWADVASIGLDLLDLAGATGRGGLLCDHMVGWAISGSGIDLLRQWRSEYDEATLSHLLVRIAQLESERDDWNEVLQRDQHWEETVQYPEEPIDPSTYELPEEEAKKMSQEEISQYYELVEMVIEMANYQSKLPYSERSNSYTELENRTVAQYRLMTLDTAIRKYRWMTGSYPRQLAELIPGALPALPPDPFTGTDFIYRPQWQGIFRRSIQSFLLYSPGPRQIDHGGSFGPYPLVAAGEADLCLDEFDYFPDD</sequence>
<dbReference type="EMBL" id="PUIA01000003">
    <property type="protein sequence ID" value="PQO41250.1"/>
    <property type="molecule type" value="Genomic_DNA"/>
</dbReference>
<gene>
    <name evidence="1" type="ORF">C5Y96_00615</name>
</gene>
<comment type="caution">
    <text evidence="1">The sequence shown here is derived from an EMBL/GenBank/DDBJ whole genome shotgun (WGS) entry which is preliminary data.</text>
</comment>
<dbReference type="SUPFAM" id="SSF54523">
    <property type="entry name" value="Pili subunits"/>
    <property type="match status" value="1"/>
</dbReference>
<reference evidence="1 2" key="1">
    <citation type="submission" date="2018-02" db="EMBL/GenBank/DDBJ databases">
        <title>Comparative genomes isolates from brazilian mangrove.</title>
        <authorList>
            <person name="Araujo J.E."/>
            <person name="Taketani R.G."/>
            <person name="Silva M.C.P."/>
            <person name="Loureco M.V."/>
            <person name="Andreote F.D."/>
        </authorList>
    </citation>
    <scope>NUCLEOTIDE SEQUENCE [LARGE SCALE GENOMIC DNA]</scope>
    <source>
        <strain evidence="1 2">HEX-2 MGV</strain>
    </source>
</reference>
<organism evidence="1 2">
    <name type="scientific">Blastopirellula marina</name>
    <dbReference type="NCBI Taxonomy" id="124"/>
    <lineage>
        <taxon>Bacteria</taxon>
        <taxon>Pseudomonadati</taxon>
        <taxon>Planctomycetota</taxon>
        <taxon>Planctomycetia</taxon>
        <taxon>Pirellulales</taxon>
        <taxon>Pirellulaceae</taxon>
        <taxon>Blastopirellula</taxon>
    </lineage>
</organism>
<evidence type="ECO:0000313" key="1">
    <source>
        <dbReference type="EMBL" id="PQO41250.1"/>
    </source>
</evidence>
<dbReference type="AlphaFoldDB" id="A0A2S8GAB5"/>
<dbReference type="InterPro" id="IPR045584">
    <property type="entry name" value="Pilin-like"/>
</dbReference>
<name>A0A2S8GAB5_9BACT</name>
<protein>
    <submittedName>
        <fullName evidence="1">Uncharacterized protein</fullName>
    </submittedName>
</protein>
<dbReference type="Proteomes" id="UP000240009">
    <property type="component" value="Unassembled WGS sequence"/>
</dbReference>
<evidence type="ECO:0000313" key="2">
    <source>
        <dbReference type="Proteomes" id="UP000240009"/>
    </source>
</evidence>